<name>A0A2C4HJ13_9BACI</name>
<proteinExistence type="predicted"/>
<dbReference type="AlphaFoldDB" id="A0A2C4HJ13"/>
<feature type="coiled-coil region" evidence="1">
    <location>
        <begin position="41"/>
        <end position="71"/>
    </location>
</feature>
<protein>
    <recommendedName>
        <fullName evidence="4">DUF927 domain-containing protein</fullName>
    </recommendedName>
</protein>
<dbReference type="Proteomes" id="UP000220045">
    <property type="component" value="Unassembled WGS sequence"/>
</dbReference>
<gene>
    <name evidence="2" type="ORF">CN684_07555</name>
</gene>
<organism evidence="2 3">
    <name type="scientific">Bacillus wiedmannii</name>
    <dbReference type="NCBI Taxonomy" id="1890302"/>
    <lineage>
        <taxon>Bacteria</taxon>
        <taxon>Bacillati</taxon>
        <taxon>Bacillota</taxon>
        <taxon>Bacilli</taxon>
        <taxon>Bacillales</taxon>
        <taxon>Bacillaceae</taxon>
        <taxon>Bacillus</taxon>
        <taxon>Bacillus cereus group</taxon>
    </lineage>
</organism>
<evidence type="ECO:0000256" key="1">
    <source>
        <dbReference type="SAM" id="Coils"/>
    </source>
</evidence>
<dbReference type="RefSeq" id="WP_098093932.1">
    <property type="nucleotide sequence ID" value="NZ_NUEL01000011.1"/>
</dbReference>
<dbReference type="EMBL" id="NUEL01000011">
    <property type="protein sequence ID" value="PEJ09099.1"/>
    <property type="molecule type" value="Genomic_DNA"/>
</dbReference>
<sequence>MEDNKPRKVVAKRLEDNKPRKVVVKRLEGKKQEDFKEQPALKELGGNINIFKNKKQKIQRQNKEISINEEQFNLKKFKNLYEDNEYLINGEGILCYKNDKKIIKLCNMVIIPVAQLIITDGIHEEKYLELTGILNGDRKLSNIRVKLHDLRNSNWIENRWGIQCILYPTSKCYEKILCAIKLACKDIETKSIYKTIGWSKIGKNYLYLHGHGAIGKESSMLVHDSLNKFTLVVDEEVSKSKVYKKSLQLLEIAPMDVTLPLFCFTILSTVNTLLKLNNLEPKFTLWLYGETGSRKTTLASLFFNVFNQQLASEIPANFKDTKTALEIKMFEYKDCVLLVDDYHPTDKLSEKKDMEDKAEFILRMYGDRIKKSRSNINLTKQREFMTRGLCAITAEDAISIQSNMARCISVPIEKDCVNLDKLTKFQKTPFMFPTAIYNFINWLTGYINKEKCLPNLDLDEFREKYRNADIHFRLIDSVWSLKYAYHLYLKYGVTIGKIEIEEVEERLEIAENIFIKLIKNQHTEMKTENPLNMYLNTIEELIISNKMPLKKLGKESGSQQYGWYDEDYYYLIPGMTYNNVLAFWEKRNKVFPLTIKKLHDRLYQMGIIEIDESSNRKCPKVTVAKGERIRVLKINRKKLELYINQSGQVGL</sequence>
<reference evidence="2 3" key="1">
    <citation type="submission" date="2017-09" db="EMBL/GenBank/DDBJ databases">
        <title>Large-scale bioinformatics analysis of Bacillus genomes uncovers conserved roles of natural products in bacterial physiology.</title>
        <authorList>
            <consortium name="Agbiome Team Llc"/>
            <person name="Bleich R.M."/>
            <person name="Grubbs K.J."/>
            <person name="Santa Maria K.C."/>
            <person name="Allen S.E."/>
            <person name="Farag S."/>
            <person name="Shank E.A."/>
            <person name="Bowers A."/>
        </authorList>
    </citation>
    <scope>NUCLEOTIDE SEQUENCE [LARGE SCALE GENOMIC DNA]</scope>
    <source>
        <strain evidence="2 3">AFS004017</strain>
    </source>
</reference>
<keyword evidence="1" id="KW-0175">Coiled coil</keyword>
<evidence type="ECO:0000313" key="2">
    <source>
        <dbReference type="EMBL" id="PEJ09099.1"/>
    </source>
</evidence>
<evidence type="ECO:0008006" key="4">
    <source>
        <dbReference type="Google" id="ProtNLM"/>
    </source>
</evidence>
<evidence type="ECO:0000313" key="3">
    <source>
        <dbReference type="Proteomes" id="UP000220045"/>
    </source>
</evidence>
<comment type="caution">
    <text evidence="2">The sequence shown here is derived from an EMBL/GenBank/DDBJ whole genome shotgun (WGS) entry which is preliminary data.</text>
</comment>
<accession>A0A2C4HJ13</accession>